<accession>G3AQY1</accession>
<dbReference type="InParanoid" id="G3AQY1"/>
<feature type="region of interest" description="Disordered" evidence="1">
    <location>
        <begin position="1"/>
        <end position="136"/>
    </location>
</feature>
<name>G3AQY1_SPAPN</name>
<evidence type="ECO:0000256" key="1">
    <source>
        <dbReference type="SAM" id="MobiDB-lite"/>
    </source>
</evidence>
<dbReference type="OrthoDB" id="4096107at2759"/>
<dbReference type="FunCoup" id="G3AQY1">
    <property type="interactions" value="261"/>
</dbReference>
<keyword evidence="3" id="KW-1185">Reference proteome</keyword>
<dbReference type="KEGG" id="spaa:SPAPADRAFT_56102"/>
<dbReference type="GeneID" id="18871998"/>
<dbReference type="Proteomes" id="UP000000709">
    <property type="component" value="Unassembled WGS sequence"/>
</dbReference>
<gene>
    <name evidence="2" type="ORF">SPAPADRAFT_56102</name>
</gene>
<dbReference type="GO" id="GO:0030515">
    <property type="term" value="F:snoRNA binding"/>
    <property type="evidence" value="ECO:0007669"/>
    <property type="project" value="InterPro"/>
</dbReference>
<dbReference type="EMBL" id="GL996503">
    <property type="protein sequence ID" value="EGW31210.1"/>
    <property type="molecule type" value="Genomic_DNA"/>
</dbReference>
<dbReference type="OMA" id="IRSKDRW"/>
<proteinExistence type="predicted"/>
<dbReference type="eggNOG" id="ENOG502S51X">
    <property type="taxonomic scope" value="Eukaryota"/>
</dbReference>
<feature type="compositionally biased region" description="Acidic residues" evidence="1">
    <location>
        <begin position="111"/>
        <end position="122"/>
    </location>
</feature>
<dbReference type="HOGENOM" id="CLU_077704_1_0_1"/>
<dbReference type="AlphaFoldDB" id="G3AQY1"/>
<feature type="compositionally biased region" description="Acidic residues" evidence="1">
    <location>
        <begin position="16"/>
        <end position="58"/>
    </location>
</feature>
<feature type="compositionally biased region" description="Basic and acidic residues" evidence="1">
    <location>
        <begin position="1"/>
        <end position="15"/>
    </location>
</feature>
<dbReference type="GO" id="GO:0006364">
    <property type="term" value="P:rRNA processing"/>
    <property type="evidence" value="ECO:0007669"/>
    <property type="project" value="InterPro"/>
</dbReference>
<evidence type="ECO:0000313" key="2">
    <source>
        <dbReference type="EMBL" id="EGW31210.1"/>
    </source>
</evidence>
<dbReference type="InterPro" id="IPR013268">
    <property type="entry name" value="UTP16"/>
</dbReference>
<reference evidence="2 3" key="1">
    <citation type="journal article" date="2011" name="Proc. Natl. Acad. Sci. U.S.A.">
        <title>Comparative genomics of xylose-fermenting fungi for enhanced biofuel production.</title>
        <authorList>
            <person name="Wohlbach D.J."/>
            <person name="Kuo A."/>
            <person name="Sato T.K."/>
            <person name="Potts K.M."/>
            <person name="Salamov A.A."/>
            <person name="LaButti K.M."/>
            <person name="Sun H."/>
            <person name="Clum A."/>
            <person name="Pangilinan J.L."/>
            <person name="Lindquist E.A."/>
            <person name="Lucas S."/>
            <person name="Lapidus A."/>
            <person name="Jin M."/>
            <person name="Gunawan C."/>
            <person name="Balan V."/>
            <person name="Dale B.E."/>
            <person name="Jeffries T.W."/>
            <person name="Zinkel R."/>
            <person name="Barry K.W."/>
            <person name="Grigoriev I.V."/>
            <person name="Gasch A.P."/>
        </authorList>
    </citation>
    <scope>NUCLEOTIDE SEQUENCE [LARGE SCALE GENOMIC DNA]</scope>
    <source>
        <strain evidence="3">NRRL Y-27907 / 11-Y1</strain>
    </source>
</reference>
<evidence type="ECO:0000313" key="3">
    <source>
        <dbReference type="Proteomes" id="UP000000709"/>
    </source>
</evidence>
<protein>
    <submittedName>
        <fullName evidence="2">Uncharacterized protein</fullName>
    </submittedName>
</protein>
<dbReference type="RefSeq" id="XP_007375988.1">
    <property type="nucleotide sequence ID" value="XM_007375926.1"/>
</dbReference>
<organism evidence="3">
    <name type="scientific">Spathaspora passalidarum (strain NRRL Y-27907 / 11-Y1)</name>
    <dbReference type="NCBI Taxonomy" id="619300"/>
    <lineage>
        <taxon>Eukaryota</taxon>
        <taxon>Fungi</taxon>
        <taxon>Dikarya</taxon>
        <taxon>Ascomycota</taxon>
        <taxon>Saccharomycotina</taxon>
        <taxon>Pichiomycetes</taxon>
        <taxon>Debaryomycetaceae</taxon>
        <taxon>Spathaspora</taxon>
    </lineage>
</organism>
<dbReference type="Pfam" id="PF08297">
    <property type="entry name" value="U3_snoRNA_assoc"/>
    <property type="match status" value="1"/>
</dbReference>
<sequence length="212" mass="24886">MAVTRSQDKAKKIVFEDNEDEEESVEIEARQEEEDKEPESEEESESESESDDEAPEEESTNKTKQEVLAQQKKREQEQKAQKNAERERRRQLDLRNKQQQESKKATKIEEEALPDLLPDDIMDILSTPEPEETQSKIKGKHIRLDEVELDKKKEIEDKLRKIKLQKKMALKKGPVHVQVQKFGKKSEVVPKSENKIIASRDKWLKRKSVNRK</sequence>
<feature type="compositionally biased region" description="Basic and acidic residues" evidence="1">
    <location>
        <begin position="72"/>
        <end position="110"/>
    </location>
</feature>